<keyword evidence="4 6" id="KW-1133">Transmembrane helix</keyword>
<keyword evidence="9" id="KW-1185">Reference proteome</keyword>
<evidence type="ECO:0000313" key="9">
    <source>
        <dbReference type="Proteomes" id="UP001151234"/>
    </source>
</evidence>
<comment type="caution">
    <text evidence="8">The sequence shown here is derived from an EMBL/GenBank/DDBJ whole genome shotgun (WGS) entry which is preliminary data.</text>
</comment>
<feature type="transmembrane region" description="Helical" evidence="6">
    <location>
        <begin position="12"/>
        <end position="35"/>
    </location>
</feature>
<keyword evidence="5 6" id="KW-0472">Membrane</keyword>
<feature type="domain" description="EamA" evidence="7">
    <location>
        <begin position="23"/>
        <end position="153"/>
    </location>
</feature>
<dbReference type="InterPro" id="IPR000620">
    <property type="entry name" value="EamA_dom"/>
</dbReference>
<gene>
    <name evidence="8" type="ORF">OQ273_13125</name>
</gene>
<dbReference type="GO" id="GO:0016020">
    <property type="term" value="C:membrane"/>
    <property type="evidence" value="ECO:0007669"/>
    <property type="project" value="UniProtKB-SubCell"/>
</dbReference>
<sequence length="306" mass="32083">MNQTRLHSNLFAVSNGGALAGAAFMIAAGAAFAVVNTSLQAVTMSMGMAPTAAAFWQYLVAMLCCLPWVMRTGFGVLKTENAGAHILRVVMAAIGVQFWVAGLAHVPIWQAIALIMTSPFFVTLGAGLFLGERVGIARWTATALGFAGGMIILAPWSDAFTAATMLPVAAAVFWAATSLMTKRLTKFESTRTITLYMLVLLTPINAGLAAGSGGFAVPDLSAAALVVLAGAMTMAAQWLIVRAYASADAAYVQPFDHVKLPLNIMAGWIVFGFVPGGNLWLGSLLIVSASIFIAHRETRQASLARA</sequence>
<keyword evidence="3 6" id="KW-0812">Transmembrane</keyword>
<feature type="transmembrane region" description="Helical" evidence="6">
    <location>
        <begin position="108"/>
        <end position="129"/>
    </location>
</feature>
<feature type="transmembrane region" description="Helical" evidence="6">
    <location>
        <begin position="162"/>
        <end position="181"/>
    </location>
</feature>
<reference evidence="8" key="1">
    <citation type="submission" date="2022-11" db="EMBL/GenBank/DDBJ databases">
        <title>Draft genome sequence of Hoeflea poritis E7-10 and Hoeflea prorocentri PM5-8, separated from scleractinian coral Porites lutea and marine dinoflagellate.</title>
        <authorList>
            <person name="Zhang G."/>
            <person name="Wei Q."/>
            <person name="Cai L."/>
        </authorList>
    </citation>
    <scope>NUCLEOTIDE SEQUENCE</scope>
    <source>
        <strain evidence="8">PM5-8</strain>
    </source>
</reference>
<dbReference type="InterPro" id="IPR037185">
    <property type="entry name" value="EmrE-like"/>
</dbReference>
<protein>
    <submittedName>
        <fullName evidence="8">DMT family transporter</fullName>
    </submittedName>
</protein>
<feature type="transmembrane region" description="Helical" evidence="6">
    <location>
        <begin position="193"/>
        <end position="216"/>
    </location>
</feature>
<organism evidence="8 9">
    <name type="scientific">Hoeflea prorocentri</name>
    <dbReference type="NCBI Taxonomy" id="1922333"/>
    <lineage>
        <taxon>Bacteria</taxon>
        <taxon>Pseudomonadati</taxon>
        <taxon>Pseudomonadota</taxon>
        <taxon>Alphaproteobacteria</taxon>
        <taxon>Hyphomicrobiales</taxon>
        <taxon>Rhizobiaceae</taxon>
        <taxon>Hoeflea</taxon>
    </lineage>
</organism>
<dbReference type="EMBL" id="JAPJZI010000001">
    <property type="protein sequence ID" value="MDA5399519.1"/>
    <property type="molecule type" value="Genomic_DNA"/>
</dbReference>
<accession>A0A9X3ZHU4</accession>
<evidence type="ECO:0000259" key="7">
    <source>
        <dbReference type="Pfam" id="PF00892"/>
    </source>
</evidence>
<evidence type="ECO:0000256" key="5">
    <source>
        <dbReference type="ARBA" id="ARBA00023136"/>
    </source>
</evidence>
<feature type="transmembrane region" description="Helical" evidence="6">
    <location>
        <begin position="222"/>
        <end position="245"/>
    </location>
</feature>
<proteinExistence type="inferred from homology"/>
<name>A0A9X3ZHU4_9HYPH</name>
<evidence type="ECO:0000256" key="1">
    <source>
        <dbReference type="ARBA" id="ARBA00004141"/>
    </source>
</evidence>
<comment type="similarity">
    <text evidence="2">Belongs to the drug/metabolite transporter (DMT) superfamily. 10 TMS drug/metabolite exporter (DME) (TC 2.A.7.3) family.</text>
</comment>
<evidence type="ECO:0000256" key="3">
    <source>
        <dbReference type="ARBA" id="ARBA00022692"/>
    </source>
</evidence>
<feature type="domain" description="EamA" evidence="7">
    <location>
        <begin position="167"/>
        <end position="293"/>
    </location>
</feature>
<evidence type="ECO:0000256" key="2">
    <source>
        <dbReference type="ARBA" id="ARBA00009853"/>
    </source>
</evidence>
<evidence type="ECO:0000256" key="6">
    <source>
        <dbReference type="SAM" id="Phobius"/>
    </source>
</evidence>
<evidence type="ECO:0000256" key="4">
    <source>
        <dbReference type="ARBA" id="ARBA00022989"/>
    </source>
</evidence>
<dbReference type="Proteomes" id="UP001151234">
    <property type="component" value="Unassembled WGS sequence"/>
</dbReference>
<dbReference type="RefSeq" id="WP_267990950.1">
    <property type="nucleotide sequence ID" value="NZ_JAPJZI010000001.1"/>
</dbReference>
<dbReference type="PANTHER" id="PTHR22911">
    <property type="entry name" value="ACYL-MALONYL CONDENSING ENZYME-RELATED"/>
    <property type="match status" value="1"/>
</dbReference>
<comment type="subcellular location">
    <subcellularLocation>
        <location evidence="1">Membrane</location>
        <topology evidence="1">Multi-pass membrane protein</topology>
    </subcellularLocation>
</comment>
<dbReference type="SUPFAM" id="SSF103481">
    <property type="entry name" value="Multidrug resistance efflux transporter EmrE"/>
    <property type="match status" value="2"/>
</dbReference>
<feature type="transmembrane region" description="Helical" evidence="6">
    <location>
        <begin position="55"/>
        <end position="74"/>
    </location>
</feature>
<feature type="transmembrane region" description="Helical" evidence="6">
    <location>
        <begin position="86"/>
        <end position="102"/>
    </location>
</feature>
<evidence type="ECO:0000313" key="8">
    <source>
        <dbReference type="EMBL" id="MDA5399519.1"/>
    </source>
</evidence>
<dbReference type="AlphaFoldDB" id="A0A9X3ZHU4"/>
<dbReference type="Pfam" id="PF00892">
    <property type="entry name" value="EamA"/>
    <property type="match status" value="2"/>
</dbReference>
<dbReference type="PANTHER" id="PTHR22911:SF6">
    <property type="entry name" value="SOLUTE CARRIER FAMILY 35 MEMBER G1"/>
    <property type="match status" value="1"/>
</dbReference>